<feature type="transmembrane region" description="Helical" evidence="1">
    <location>
        <begin position="291"/>
        <end position="311"/>
    </location>
</feature>
<feature type="transmembrane region" description="Helical" evidence="1">
    <location>
        <begin position="395"/>
        <end position="415"/>
    </location>
</feature>
<keyword evidence="1" id="KW-0812">Transmembrane</keyword>
<dbReference type="AlphaFoldDB" id="A0A1F7GPF4"/>
<feature type="transmembrane region" description="Helical" evidence="1">
    <location>
        <begin position="725"/>
        <end position="743"/>
    </location>
</feature>
<keyword evidence="1" id="KW-0472">Membrane</keyword>
<feature type="transmembrane region" description="Helical" evidence="1">
    <location>
        <begin position="184"/>
        <end position="202"/>
    </location>
</feature>
<feature type="transmembrane region" description="Helical" evidence="1">
    <location>
        <begin position="5"/>
        <end position="25"/>
    </location>
</feature>
<dbReference type="EMBL" id="MFZI01000029">
    <property type="protein sequence ID" value="OGK20818.1"/>
    <property type="molecule type" value="Genomic_DNA"/>
</dbReference>
<gene>
    <name evidence="2" type="ORF">A2866_04030</name>
</gene>
<sequence length="749" mass="85909">MKKSIFFSILAILLLGLAYFFWFNFEKGFVLIGWDIGIPLQPQTNVKYLSMWVDNNNGTIIMSSLHFLILLYSFLSKFSLSLTTIQFIHVYTIHVVGALSIFYLAHVLLSKHPQKILISLLAGITYLFSPAFLNMYFAYTSIGFVPLALALFIDGMSRKRTYLFALAIGLVMSLAGLPDPHPRPPFLILTPIFLYAALEAYVTKKVKRILSYLFLVLLFIFLLNAWFFLGFISNAILDSRVISIAKEVPFTFGVNNKFGEEGTALIMRMVRLFHDNLPLTAARLQFFVSNWIMILANYSRPLLAFSALLFLKNKEKKIAQNMLFLVILALTFLFLAKSVNPPFGSLYRFALEYIPIFRVFRHSSYFILGTAIAYSILVPFTVVEIVKYFGTYKRLAVCAGIVLLILSLVNSYPILLRYQAYLQPDPAKPAELGMKIPPDYYRLAGYIDSQPEDSKTISLPLDPGYEILKEDPWYFGIPMLPWIMRTPIINQRVRDFSGSFSLPIIIENELIEGNETSVFLLNISNIRYIIVKNNATNIDKLKANTNISKHYGLVKTFGNYLMYENPSYLPHVYVPDRIVITDSVPEQIAGVINTNNLRDKEAIYFTLQNTKQKIDMLESLKSEMVKLPAITYKKMSQTKYLVTVRNASSDFPLIFSETFHYGWKLYLRRSLLPDTYHVEANSFANSWIVKPSELCRQQGDCSLNPDQSYNFELSLEYFPQEMSNAGYLMSIVTIIITSLYFIYEKLRKI</sequence>
<name>A0A1F7GPF4_9BACT</name>
<feature type="transmembrane region" description="Helical" evidence="1">
    <location>
        <begin position="116"/>
        <end position="149"/>
    </location>
</feature>
<comment type="caution">
    <text evidence="2">The sequence shown here is derived from an EMBL/GenBank/DDBJ whole genome shotgun (WGS) entry which is preliminary data.</text>
</comment>
<feature type="transmembrane region" description="Helical" evidence="1">
    <location>
        <begin position="161"/>
        <end position="178"/>
    </location>
</feature>
<accession>A0A1F7GPF4</accession>
<organism evidence="2 3">
    <name type="scientific">Candidatus Roizmanbacteria bacterium RIFCSPHIGHO2_01_FULL_39_8</name>
    <dbReference type="NCBI Taxonomy" id="1802033"/>
    <lineage>
        <taxon>Bacteria</taxon>
        <taxon>Candidatus Roizmaniibacteriota</taxon>
    </lineage>
</organism>
<evidence type="ECO:0000313" key="3">
    <source>
        <dbReference type="Proteomes" id="UP000177026"/>
    </source>
</evidence>
<feature type="transmembrane region" description="Helical" evidence="1">
    <location>
        <begin position="58"/>
        <end position="75"/>
    </location>
</feature>
<proteinExistence type="predicted"/>
<evidence type="ECO:0008006" key="4">
    <source>
        <dbReference type="Google" id="ProtNLM"/>
    </source>
</evidence>
<feature type="transmembrane region" description="Helical" evidence="1">
    <location>
        <begin position="87"/>
        <end position="110"/>
    </location>
</feature>
<feature type="transmembrane region" description="Helical" evidence="1">
    <location>
        <begin position="363"/>
        <end position="383"/>
    </location>
</feature>
<evidence type="ECO:0000313" key="2">
    <source>
        <dbReference type="EMBL" id="OGK20818.1"/>
    </source>
</evidence>
<evidence type="ECO:0000256" key="1">
    <source>
        <dbReference type="SAM" id="Phobius"/>
    </source>
</evidence>
<protein>
    <recommendedName>
        <fullName evidence="4">Membrane protein 6-pyruvoyl-tetrahydropterin synthase-related domain-containing protein</fullName>
    </recommendedName>
</protein>
<feature type="transmembrane region" description="Helical" evidence="1">
    <location>
        <begin position="323"/>
        <end position="343"/>
    </location>
</feature>
<dbReference type="Proteomes" id="UP000177026">
    <property type="component" value="Unassembled WGS sequence"/>
</dbReference>
<feature type="transmembrane region" description="Helical" evidence="1">
    <location>
        <begin position="209"/>
        <end position="229"/>
    </location>
</feature>
<keyword evidence="1" id="KW-1133">Transmembrane helix</keyword>
<reference evidence="2 3" key="1">
    <citation type="journal article" date="2016" name="Nat. Commun.">
        <title>Thousands of microbial genomes shed light on interconnected biogeochemical processes in an aquifer system.</title>
        <authorList>
            <person name="Anantharaman K."/>
            <person name="Brown C.T."/>
            <person name="Hug L.A."/>
            <person name="Sharon I."/>
            <person name="Castelle C.J."/>
            <person name="Probst A.J."/>
            <person name="Thomas B.C."/>
            <person name="Singh A."/>
            <person name="Wilkins M.J."/>
            <person name="Karaoz U."/>
            <person name="Brodie E.L."/>
            <person name="Williams K.H."/>
            <person name="Hubbard S.S."/>
            <person name="Banfield J.F."/>
        </authorList>
    </citation>
    <scope>NUCLEOTIDE SEQUENCE [LARGE SCALE GENOMIC DNA]</scope>
</reference>